<dbReference type="Pfam" id="PF13439">
    <property type="entry name" value="Glyco_transf_4"/>
    <property type="match status" value="1"/>
</dbReference>
<reference evidence="3 4" key="1">
    <citation type="submission" date="2014-07" db="EMBL/GenBank/DDBJ databases">
        <title>Methanogenic archaea and the global carbon cycle.</title>
        <authorList>
            <person name="Henriksen J.R."/>
            <person name="Luke J."/>
            <person name="Reinhart S."/>
            <person name="Benedict M.N."/>
            <person name="Youngblut N.D."/>
            <person name="Metcalf M.E."/>
            <person name="Whitaker R.J."/>
            <person name="Metcalf W.W."/>
        </authorList>
    </citation>
    <scope>NUCLEOTIDE SEQUENCE [LARGE SCALE GENOMIC DNA]</scope>
    <source>
        <strain evidence="3 4">Z-761</strain>
    </source>
</reference>
<evidence type="ECO:0000259" key="1">
    <source>
        <dbReference type="Pfam" id="PF00534"/>
    </source>
</evidence>
<name>A0A0E3Q472_9EURY</name>
<organism evidence="3 4">
    <name type="scientific">Methanosarcina vacuolata Z-761</name>
    <dbReference type="NCBI Taxonomy" id="1434123"/>
    <lineage>
        <taxon>Archaea</taxon>
        <taxon>Methanobacteriati</taxon>
        <taxon>Methanobacteriota</taxon>
        <taxon>Stenosarchaea group</taxon>
        <taxon>Methanomicrobia</taxon>
        <taxon>Methanosarcinales</taxon>
        <taxon>Methanosarcinaceae</taxon>
        <taxon>Methanosarcina</taxon>
    </lineage>
</organism>
<feature type="domain" description="Glycosyl transferase family 1" evidence="1">
    <location>
        <begin position="169"/>
        <end position="321"/>
    </location>
</feature>
<sequence>MTQYTSQLANSISNFNLDVHVITPKCTNENVNYFNENISFNYVPQIKKLLSLNSFRFDIFIKCIFDINPDIIHITMEHPWLIPYLLVFENKCPIVSTIHDSKKHPGDWSPYPYLISLKLLKKKSSRIIVHSKAVKNQLLTEGIPEKKINVIPHGAHSFFSKYCIKDVAEENWILFFGRIVDYKGIEYLIKAEPLITNQFPNTKIVIAGNGDVSKYKNFISNKEKFIFINEYISDEMTAQLFTKSKLVVLPYIEASQSGIIPIAYSFKKPVITTQVGGLPEVVKDGITGYVVPPRNYELLANAIINLLGNDQLRVKMGENAYIFMNENLSWDQIAYNILDVYKSALNQK</sequence>
<proteinExistence type="predicted"/>
<dbReference type="PATRIC" id="fig|1434123.4.peg.952"/>
<dbReference type="Gene3D" id="3.40.50.2000">
    <property type="entry name" value="Glycogen Phosphorylase B"/>
    <property type="match status" value="2"/>
</dbReference>
<dbReference type="EMBL" id="CP009520">
    <property type="protein sequence ID" value="AKB43085.1"/>
    <property type="molecule type" value="Genomic_DNA"/>
</dbReference>
<dbReference type="SUPFAM" id="SSF53756">
    <property type="entry name" value="UDP-Glycosyltransferase/glycogen phosphorylase"/>
    <property type="match status" value="1"/>
</dbReference>
<evidence type="ECO:0000313" key="3">
    <source>
        <dbReference type="EMBL" id="AKB43085.1"/>
    </source>
</evidence>
<dbReference type="KEGG" id="mvc:MSVAZ_0816"/>
<dbReference type="PANTHER" id="PTHR12526">
    <property type="entry name" value="GLYCOSYLTRANSFERASE"/>
    <property type="match status" value="1"/>
</dbReference>
<gene>
    <name evidence="3" type="ORF">MSVAZ_0816</name>
</gene>
<protein>
    <submittedName>
        <fullName evidence="3">Glycosyl transferase group 1</fullName>
    </submittedName>
</protein>
<accession>A0A0E3Q472</accession>
<dbReference type="InterPro" id="IPR001296">
    <property type="entry name" value="Glyco_trans_1"/>
</dbReference>
<dbReference type="GO" id="GO:0016757">
    <property type="term" value="F:glycosyltransferase activity"/>
    <property type="evidence" value="ECO:0007669"/>
    <property type="project" value="InterPro"/>
</dbReference>
<dbReference type="PANTHER" id="PTHR12526:SF572">
    <property type="entry name" value="BLL5144 PROTEIN"/>
    <property type="match status" value="1"/>
</dbReference>
<evidence type="ECO:0000313" key="4">
    <source>
        <dbReference type="Proteomes" id="UP000033096"/>
    </source>
</evidence>
<dbReference type="HOGENOM" id="CLU_009583_6_2_2"/>
<dbReference type="Pfam" id="PF00534">
    <property type="entry name" value="Glycos_transf_1"/>
    <property type="match status" value="1"/>
</dbReference>
<dbReference type="STRING" id="1434123.MSVAZ_0816"/>
<feature type="domain" description="Glycosyltransferase subfamily 4-like N-terminal" evidence="2">
    <location>
        <begin position="3"/>
        <end position="154"/>
    </location>
</feature>
<keyword evidence="3" id="KW-0808">Transferase</keyword>
<dbReference type="InterPro" id="IPR028098">
    <property type="entry name" value="Glyco_trans_4-like_N"/>
</dbReference>
<dbReference type="Proteomes" id="UP000033096">
    <property type="component" value="Chromosome"/>
</dbReference>
<dbReference type="AlphaFoldDB" id="A0A0E3Q472"/>
<evidence type="ECO:0000259" key="2">
    <source>
        <dbReference type="Pfam" id="PF13439"/>
    </source>
</evidence>
<keyword evidence="4" id="KW-1185">Reference proteome</keyword>
<dbReference type="CDD" id="cd03801">
    <property type="entry name" value="GT4_PimA-like"/>
    <property type="match status" value="1"/>
</dbReference>